<dbReference type="Proteomes" id="UP000254601">
    <property type="component" value="Unassembled WGS sequence"/>
</dbReference>
<gene>
    <name evidence="1" type="ORF">NCTC13337_00344</name>
</gene>
<keyword evidence="2" id="KW-1185">Reference proteome</keyword>
<organism evidence="1 2">
    <name type="scientific">Suttonella ornithocola</name>
    <dbReference type="NCBI Taxonomy" id="279832"/>
    <lineage>
        <taxon>Bacteria</taxon>
        <taxon>Pseudomonadati</taxon>
        <taxon>Pseudomonadota</taxon>
        <taxon>Gammaproteobacteria</taxon>
        <taxon>Cardiobacteriales</taxon>
        <taxon>Cardiobacteriaceae</taxon>
        <taxon>Suttonella</taxon>
    </lineage>
</organism>
<accession>A0A380MN40</accession>
<dbReference type="EMBL" id="UHIC01000001">
    <property type="protein sequence ID" value="SUO93668.1"/>
    <property type="molecule type" value="Genomic_DNA"/>
</dbReference>
<reference evidence="1 2" key="1">
    <citation type="submission" date="2018-06" db="EMBL/GenBank/DDBJ databases">
        <authorList>
            <consortium name="Pathogen Informatics"/>
            <person name="Doyle S."/>
        </authorList>
    </citation>
    <scope>NUCLEOTIDE SEQUENCE [LARGE SCALE GENOMIC DNA]</scope>
    <source>
        <strain evidence="1 2">NCTC13337</strain>
    </source>
</reference>
<dbReference type="AlphaFoldDB" id="A0A380MN40"/>
<sequence length="162" mass="18209">MTVQTLADIDSAAFAALLSRYGLTIQIVAENAEIPGSFWGAPEAGLIGQTLYLRNDTPTHSALHEASHWICMDQNRREQLHTDAGGTVMEECAVNWLQILLAEALEDIGREQMLKDMTTWGYSYREGSVYQWLKGDGLEARDWLENHGITKNGILLTYRPRN</sequence>
<name>A0A380MN40_9GAMM</name>
<dbReference type="OrthoDB" id="5783548at2"/>
<evidence type="ECO:0000313" key="2">
    <source>
        <dbReference type="Proteomes" id="UP000254601"/>
    </source>
</evidence>
<protein>
    <submittedName>
        <fullName evidence="1">Uncharacterized protein</fullName>
    </submittedName>
</protein>
<dbReference type="RefSeq" id="WP_072576667.1">
    <property type="nucleotide sequence ID" value="NZ_LWHB01000090.1"/>
</dbReference>
<evidence type="ECO:0000313" key="1">
    <source>
        <dbReference type="EMBL" id="SUO93668.1"/>
    </source>
</evidence>
<proteinExistence type="predicted"/>